<dbReference type="AlphaFoldDB" id="A0A085NUX5"/>
<evidence type="ECO:0000256" key="7">
    <source>
        <dbReference type="ARBA" id="ARBA00023315"/>
    </source>
</evidence>
<feature type="domain" description="Histone acetyl transferase HAT1 N-terminal" evidence="9">
    <location>
        <begin position="2"/>
        <end position="107"/>
    </location>
</feature>
<dbReference type="Gene3D" id="1.10.10.390">
    <property type="match status" value="1"/>
</dbReference>
<dbReference type="PANTHER" id="PTHR12046">
    <property type="entry name" value="HISTONE ACETYLTRANSFERASE TYPE B CATALYTIC SUBUNIT"/>
    <property type="match status" value="1"/>
</dbReference>
<comment type="similarity">
    <text evidence="2">Belongs to the HAT1 family.</text>
</comment>
<sequence length="364" mass="41845">MFAVSDFQIFPRVTAGEIVPKKMGKPDDLLAMLQDFLALPICQSESEFRQVLANQSAFKPFGQKIATYEKKAGSTIREYEIYSVTEMSEAFAAYIRRLQLAASLFIEALNFTDTTDKKWEYYMLHEKCTNSSGTYYATLGFCAVYNFYMYPDYVKPRIAQFIIMPQYQLCGHGTRFLQEVLMHLASKRSVWYTTVESPNAAFCHIYDLVEASNCSYLASFAPEHLKNGFSAEMKSEAFSKFKMSKERARRAYEILRLVQIRRGNDSNVDGFDMELKRHVYVNIRASAASRVEDDEICSVADDEEPVSPLGSEVVCMRDERTIFRERYTALLENYISIVSRLEKNERCLPIPKVLQLQESSDDAH</sequence>
<dbReference type="InterPro" id="IPR037113">
    <property type="entry name" value="Hat1_N_sf"/>
</dbReference>
<evidence type="ECO:0000256" key="1">
    <source>
        <dbReference type="ARBA" id="ARBA00004123"/>
    </source>
</evidence>
<dbReference type="Pfam" id="PF10394">
    <property type="entry name" value="Hat1_N"/>
    <property type="match status" value="1"/>
</dbReference>
<dbReference type="InterPro" id="IPR016181">
    <property type="entry name" value="Acyl_CoA_acyltransferase"/>
</dbReference>
<dbReference type="GO" id="GO:0031509">
    <property type="term" value="P:subtelomeric heterochromatin formation"/>
    <property type="evidence" value="ECO:0007669"/>
    <property type="project" value="InterPro"/>
</dbReference>
<dbReference type="Gene3D" id="3.90.360.10">
    <property type="entry name" value="Histone acetyl transferase 1 (HAT1), N-terminal domain"/>
    <property type="match status" value="1"/>
</dbReference>
<keyword evidence="5" id="KW-0808">Transferase</keyword>
<proteinExistence type="inferred from homology"/>
<accession>A0A085NUX5</accession>
<evidence type="ECO:0000256" key="5">
    <source>
        <dbReference type="ARBA" id="ARBA00022679"/>
    </source>
</evidence>
<dbReference type="InterPro" id="IPR019467">
    <property type="entry name" value="Hat1_N"/>
</dbReference>
<keyword evidence="6" id="KW-0539">Nucleus</keyword>
<dbReference type="SUPFAM" id="SSF55729">
    <property type="entry name" value="Acyl-CoA N-acyltransferases (Nat)"/>
    <property type="match status" value="1"/>
</dbReference>
<keyword evidence="7" id="KW-0012">Acyltransferase</keyword>
<dbReference type="Proteomes" id="UP000030758">
    <property type="component" value="Unassembled WGS sequence"/>
</dbReference>
<gene>
    <name evidence="11" type="ORF">M514_08098</name>
</gene>
<evidence type="ECO:0000256" key="4">
    <source>
        <dbReference type="ARBA" id="ARBA00021268"/>
    </source>
</evidence>
<evidence type="ECO:0000256" key="3">
    <source>
        <dbReference type="ARBA" id="ARBA00013184"/>
    </source>
</evidence>
<dbReference type="GO" id="GO:0004402">
    <property type="term" value="F:histone acetyltransferase activity"/>
    <property type="evidence" value="ECO:0007669"/>
    <property type="project" value="InterPro"/>
</dbReference>
<evidence type="ECO:0000256" key="2">
    <source>
        <dbReference type="ARBA" id="ARBA00010543"/>
    </source>
</evidence>
<dbReference type="GO" id="GO:0042393">
    <property type="term" value="F:histone binding"/>
    <property type="evidence" value="ECO:0007669"/>
    <property type="project" value="InterPro"/>
</dbReference>
<dbReference type="Pfam" id="PF21183">
    <property type="entry name" value="HAT1_C"/>
    <property type="match status" value="1"/>
</dbReference>
<comment type="subcellular location">
    <subcellularLocation>
        <location evidence="1">Nucleus</location>
    </subcellularLocation>
</comment>
<dbReference type="InterPro" id="IPR013523">
    <property type="entry name" value="Hist_AcTrfase_HAT1_C"/>
</dbReference>
<name>A0A085NUX5_9BILA</name>
<protein>
    <recommendedName>
        <fullName evidence="4">Histone acetyltransferase type B catalytic subunit</fullName>
        <ecNumber evidence="3">2.3.1.48</ecNumber>
    </recommendedName>
</protein>
<feature type="domain" description="Histone acetyltransferase type B catalytic subunit C-terminal" evidence="10">
    <location>
        <begin position="207"/>
        <end position="257"/>
    </location>
</feature>
<organism evidence="11">
    <name type="scientific">Trichuris suis</name>
    <name type="common">pig whipworm</name>
    <dbReference type="NCBI Taxonomy" id="68888"/>
    <lineage>
        <taxon>Eukaryota</taxon>
        <taxon>Metazoa</taxon>
        <taxon>Ecdysozoa</taxon>
        <taxon>Nematoda</taxon>
        <taxon>Enoplea</taxon>
        <taxon>Dorylaimia</taxon>
        <taxon>Trichinellida</taxon>
        <taxon>Trichuridae</taxon>
        <taxon>Trichuris</taxon>
    </lineage>
</organism>
<dbReference type="GO" id="GO:0005634">
    <property type="term" value="C:nucleus"/>
    <property type="evidence" value="ECO:0007669"/>
    <property type="project" value="UniProtKB-SubCell"/>
</dbReference>
<comment type="catalytic activity">
    <reaction evidence="8">
        <text>L-lysyl-[protein] + acetyl-CoA = N(6)-acetyl-L-lysyl-[protein] + CoA + H(+)</text>
        <dbReference type="Rhea" id="RHEA:45948"/>
        <dbReference type="Rhea" id="RHEA-COMP:9752"/>
        <dbReference type="Rhea" id="RHEA-COMP:10731"/>
        <dbReference type="ChEBI" id="CHEBI:15378"/>
        <dbReference type="ChEBI" id="CHEBI:29969"/>
        <dbReference type="ChEBI" id="CHEBI:57287"/>
        <dbReference type="ChEBI" id="CHEBI:57288"/>
        <dbReference type="ChEBI" id="CHEBI:61930"/>
        <dbReference type="EC" id="2.3.1.48"/>
    </reaction>
</comment>
<dbReference type="Gene3D" id="3.40.630.30">
    <property type="match status" value="1"/>
</dbReference>
<reference evidence="11" key="1">
    <citation type="journal article" date="2014" name="Nat. Genet.">
        <title>Genome and transcriptome of the porcine whipworm Trichuris suis.</title>
        <authorList>
            <person name="Jex A.R."/>
            <person name="Nejsum P."/>
            <person name="Schwarz E.M."/>
            <person name="Hu L."/>
            <person name="Young N.D."/>
            <person name="Hall R.S."/>
            <person name="Korhonen P.K."/>
            <person name="Liao S."/>
            <person name="Thamsborg S."/>
            <person name="Xia J."/>
            <person name="Xu P."/>
            <person name="Wang S."/>
            <person name="Scheerlinck J.P."/>
            <person name="Hofmann A."/>
            <person name="Sternberg P.W."/>
            <person name="Wang J."/>
            <person name="Gasser R.B."/>
        </authorList>
    </citation>
    <scope>NUCLEOTIDE SEQUENCE [LARGE SCALE GENOMIC DNA]</scope>
    <source>
        <strain evidence="11">DCEP-RM93F</strain>
    </source>
</reference>
<dbReference type="EC" id="2.3.1.48" evidence="3"/>
<evidence type="ECO:0000259" key="10">
    <source>
        <dbReference type="Pfam" id="PF21183"/>
    </source>
</evidence>
<dbReference type="InterPro" id="IPR048776">
    <property type="entry name" value="HAT1_C"/>
</dbReference>
<dbReference type="InterPro" id="IPR017380">
    <property type="entry name" value="Hist_AcTrfase_B-typ_cat-su"/>
</dbReference>
<evidence type="ECO:0000259" key="9">
    <source>
        <dbReference type="Pfam" id="PF10394"/>
    </source>
</evidence>
<dbReference type="EMBL" id="KL367474">
    <property type="protein sequence ID" value="KFD73271.1"/>
    <property type="molecule type" value="Genomic_DNA"/>
</dbReference>
<evidence type="ECO:0000256" key="6">
    <source>
        <dbReference type="ARBA" id="ARBA00023242"/>
    </source>
</evidence>
<evidence type="ECO:0000313" key="11">
    <source>
        <dbReference type="EMBL" id="KFD73271.1"/>
    </source>
</evidence>
<evidence type="ECO:0000256" key="8">
    <source>
        <dbReference type="ARBA" id="ARBA00048017"/>
    </source>
</evidence>
<dbReference type="GO" id="GO:0000781">
    <property type="term" value="C:chromosome, telomeric region"/>
    <property type="evidence" value="ECO:0007669"/>
    <property type="project" value="GOC"/>
</dbReference>